<dbReference type="InterPro" id="IPR002505">
    <property type="entry name" value="PTA_PTB"/>
</dbReference>
<dbReference type="InterPro" id="IPR050500">
    <property type="entry name" value="Phos_Acetyltrans/Butyryltrans"/>
</dbReference>
<dbReference type="Gene3D" id="3.40.50.10950">
    <property type="match status" value="1"/>
</dbReference>
<dbReference type="EC" id="1.1.1.40" evidence="6"/>
<evidence type="ECO:0000313" key="6">
    <source>
        <dbReference type="EMBL" id="HHI88480.1"/>
    </source>
</evidence>
<dbReference type="EMBL" id="DROP01000060">
    <property type="protein sequence ID" value="HHI88480.1"/>
    <property type="molecule type" value="Genomic_DNA"/>
</dbReference>
<protein>
    <submittedName>
        <fullName evidence="6">NADP-dependent malic enzyme</fullName>
        <ecNumber evidence="6">1.1.1.40</ecNumber>
    </submittedName>
</protein>
<proteinExistence type="inferred from homology"/>
<evidence type="ECO:0000256" key="4">
    <source>
        <dbReference type="ARBA" id="ARBA00023315"/>
    </source>
</evidence>
<dbReference type="GO" id="GO:0008959">
    <property type="term" value="F:phosphate acetyltransferase activity"/>
    <property type="evidence" value="ECO:0007669"/>
    <property type="project" value="UniProtKB-EC"/>
</dbReference>
<dbReference type="GO" id="GO:0004473">
    <property type="term" value="F:malate dehydrogenase (decarboxylating) (NADP+) activity"/>
    <property type="evidence" value="ECO:0007669"/>
    <property type="project" value="UniProtKB-EC"/>
</dbReference>
<evidence type="ECO:0000259" key="5">
    <source>
        <dbReference type="Pfam" id="PF01515"/>
    </source>
</evidence>
<evidence type="ECO:0000256" key="3">
    <source>
        <dbReference type="ARBA" id="ARBA00022679"/>
    </source>
</evidence>
<dbReference type="PIRSF" id="PIRSF000428">
    <property type="entry name" value="P_Ac_trans"/>
    <property type="match status" value="1"/>
</dbReference>
<dbReference type="Gene3D" id="3.40.50.10750">
    <property type="entry name" value="Isocitrate/Isopropylmalate dehydrogenase-like"/>
    <property type="match status" value="1"/>
</dbReference>
<name>A0A7V5U0X4_9PROT</name>
<evidence type="ECO:0000256" key="2">
    <source>
        <dbReference type="ARBA" id="ARBA00005656"/>
    </source>
</evidence>
<keyword evidence="3" id="KW-0808">Transferase</keyword>
<comment type="catalytic activity">
    <reaction evidence="1">
        <text>acetyl-CoA + phosphate = acetyl phosphate + CoA</text>
        <dbReference type="Rhea" id="RHEA:19521"/>
        <dbReference type="ChEBI" id="CHEBI:22191"/>
        <dbReference type="ChEBI" id="CHEBI:43474"/>
        <dbReference type="ChEBI" id="CHEBI:57287"/>
        <dbReference type="ChEBI" id="CHEBI:57288"/>
        <dbReference type="EC" id="2.3.1.8"/>
    </reaction>
</comment>
<dbReference type="InterPro" id="IPR042112">
    <property type="entry name" value="P_AcTrfase_dom2"/>
</dbReference>
<organism evidence="6">
    <name type="scientific">Hellea balneolensis</name>
    <dbReference type="NCBI Taxonomy" id="287478"/>
    <lineage>
        <taxon>Bacteria</taxon>
        <taxon>Pseudomonadati</taxon>
        <taxon>Pseudomonadota</taxon>
        <taxon>Alphaproteobacteria</taxon>
        <taxon>Maricaulales</taxon>
        <taxon>Robiginitomaculaceae</taxon>
        <taxon>Hellea</taxon>
    </lineage>
</organism>
<comment type="caution">
    <text evidence="6">The sequence shown here is derived from an EMBL/GenBank/DDBJ whole genome shotgun (WGS) entry which is preliminary data.</text>
</comment>
<dbReference type="SUPFAM" id="SSF53659">
    <property type="entry name" value="Isocitrate/Isopropylmalate dehydrogenase-like"/>
    <property type="match status" value="1"/>
</dbReference>
<dbReference type="InterPro" id="IPR012147">
    <property type="entry name" value="P_Ac_Bu_trans"/>
</dbReference>
<comment type="similarity">
    <text evidence="2">Belongs to the phosphate acetyltransferase and butyryltransferase family.</text>
</comment>
<accession>A0A7V5U0X4</accession>
<dbReference type="AlphaFoldDB" id="A0A7V5U0X4"/>
<evidence type="ECO:0000256" key="1">
    <source>
        <dbReference type="ARBA" id="ARBA00000705"/>
    </source>
</evidence>
<keyword evidence="4" id="KW-0012">Acyltransferase</keyword>
<feature type="domain" description="Phosphate acetyl/butaryl transferase" evidence="5">
    <location>
        <begin position="31"/>
        <end position="346"/>
    </location>
</feature>
<dbReference type="InterPro" id="IPR042113">
    <property type="entry name" value="P_AcTrfase_dom1"/>
</dbReference>
<reference evidence="6" key="1">
    <citation type="journal article" date="2020" name="mSystems">
        <title>Genome- and Community-Level Interaction Insights into Carbon Utilization and Element Cycling Functions of Hydrothermarchaeota in Hydrothermal Sediment.</title>
        <authorList>
            <person name="Zhou Z."/>
            <person name="Liu Y."/>
            <person name="Xu W."/>
            <person name="Pan J."/>
            <person name="Luo Z.H."/>
            <person name="Li M."/>
        </authorList>
    </citation>
    <scope>NUCLEOTIDE SEQUENCE [LARGE SCALE GENOMIC DNA]</scope>
    <source>
        <strain evidence="6">HyVt-538</strain>
    </source>
</reference>
<dbReference type="Proteomes" id="UP000885806">
    <property type="component" value="Unassembled WGS sequence"/>
</dbReference>
<dbReference type="PANTHER" id="PTHR43356">
    <property type="entry name" value="PHOSPHATE ACETYLTRANSFERASE"/>
    <property type="match status" value="1"/>
</dbReference>
<keyword evidence="6" id="KW-0560">Oxidoreductase</keyword>
<dbReference type="Pfam" id="PF01515">
    <property type="entry name" value="PTA_PTB"/>
    <property type="match status" value="1"/>
</dbReference>
<dbReference type="PANTHER" id="PTHR43356:SF3">
    <property type="entry name" value="PHOSPHATE ACETYLTRANSFERASE"/>
    <property type="match status" value="1"/>
</dbReference>
<gene>
    <name evidence="6" type="ORF">ENK01_00885</name>
</gene>
<sequence>MDTGVARKPIGDMAEYERKLAQRQDPTAALLQGITASVVEHKKTIVFAEGEEPAVIRAAHAYQQQGMGKAILVGREKPIKGNMQLLGIEDDGALEILNARLFDRNAEFTEHLYKRLQRRGFLRRDVQRLVNNDRNVFSALMLNFGLADGMVTGVTRTFDKTLRDVRLVLDYIKERRTMGVSIVVGKGEPIFISDTSITEFPTADELADIATCTARFTRSFGFTPRVALVSYSTFGNPTGERMEKVREAVRILDSRETDFDYDGDIAVDVALNPVHTLTYPFSRLGGAANVLVMPAVHSASIATKLLKSVGGATVLGPFLTGLERPVQICSLGATASEITRMATLAAYMSIPLDQQNGTK</sequence>
<feature type="non-terminal residue" evidence="6">
    <location>
        <position position="1"/>
    </location>
</feature>